<feature type="coiled-coil region" evidence="4">
    <location>
        <begin position="98"/>
        <end position="125"/>
    </location>
</feature>
<keyword evidence="7" id="KW-1185">Reference proteome</keyword>
<keyword evidence="4" id="KW-0175">Coiled coil</keyword>
<dbReference type="STRING" id="1314790.A0A1Y1ZB53"/>
<evidence type="ECO:0000256" key="4">
    <source>
        <dbReference type="SAM" id="Coils"/>
    </source>
</evidence>
<feature type="region of interest" description="Disordered" evidence="5">
    <location>
        <begin position="37"/>
        <end position="56"/>
    </location>
</feature>
<evidence type="ECO:0008006" key="8">
    <source>
        <dbReference type="Google" id="ProtNLM"/>
    </source>
</evidence>
<dbReference type="Gene3D" id="1.10.238.100">
    <property type="entry name" value="YAP1 redox domain. Chain B"/>
    <property type="match status" value="1"/>
</dbReference>
<dbReference type="InterPro" id="IPR023167">
    <property type="entry name" value="Yap1_redox_dom_sf"/>
</dbReference>
<dbReference type="EMBL" id="MCFE01000010">
    <property type="protein sequence ID" value="ORY07207.1"/>
    <property type="molecule type" value="Genomic_DNA"/>
</dbReference>
<gene>
    <name evidence="6" type="ORF">K493DRAFT_403777</name>
</gene>
<dbReference type="GO" id="GO:0000976">
    <property type="term" value="F:transcription cis-regulatory region binding"/>
    <property type="evidence" value="ECO:0007669"/>
    <property type="project" value="InterPro"/>
</dbReference>
<dbReference type="InParanoid" id="A0A1Y1ZB53"/>
<keyword evidence="3" id="KW-0539">Nucleus</keyword>
<evidence type="ECO:0000256" key="2">
    <source>
        <dbReference type="ARBA" id="ARBA00004496"/>
    </source>
</evidence>
<dbReference type="PANTHER" id="PTHR40621:SF6">
    <property type="entry name" value="AP-1-LIKE TRANSCRIPTION FACTOR YAP1-RELATED"/>
    <property type="match status" value="1"/>
</dbReference>
<dbReference type="OrthoDB" id="2593073at2759"/>
<reference evidence="6 7" key="1">
    <citation type="submission" date="2016-07" db="EMBL/GenBank/DDBJ databases">
        <title>Pervasive Adenine N6-methylation of Active Genes in Fungi.</title>
        <authorList>
            <consortium name="DOE Joint Genome Institute"/>
            <person name="Mondo S.J."/>
            <person name="Dannebaum R.O."/>
            <person name="Kuo R.C."/>
            <person name="Labutti K."/>
            <person name="Haridas S."/>
            <person name="Kuo A."/>
            <person name="Salamov A."/>
            <person name="Ahrendt S.R."/>
            <person name="Lipzen A."/>
            <person name="Sullivan W."/>
            <person name="Andreopoulos W.B."/>
            <person name="Clum A."/>
            <person name="Lindquist E."/>
            <person name="Daum C."/>
            <person name="Ramamoorthy G.K."/>
            <person name="Gryganskyi A."/>
            <person name="Culley D."/>
            <person name="Magnuson J.K."/>
            <person name="James T.Y."/>
            <person name="O'Malley M.A."/>
            <person name="Stajich J.E."/>
            <person name="Spatafora J.W."/>
            <person name="Visel A."/>
            <person name="Grigoriev I.V."/>
        </authorList>
    </citation>
    <scope>NUCLEOTIDE SEQUENCE [LARGE SCALE GENOMIC DNA]</scope>
    <source>
        <strain evidence="6 7">CBS 931.73</strain>
    </source>
</reference>
<dbReference type="AlphaFoldDB" id="A0A1Y1ZB53"/>
<dbReference type="SUPFAM" id="SSF111430">
    <property type="entry name" value="YAP1 redox domain"/>
    <property type="match status" value="1"/>
</dbReference>
<comment type="subcellular location">
    <subcellularLocation>
        <location evidence="2">Cytoplasm</location>
    </subcellularLocation>
    <subcellularLocation>
        <location evidence="1">Nucleus</location>
    </subcellularLocation>
</comment>
<accession>A0A1Y1ZB53</accession>
<evidence type="ECO:0000256" key="3">
    <source>
        <dbReference type="ARBA" id="ARBA00023242"/>
    </source>
</evidence>
<dbReference type="GO" id="GO:0090575">
    <property type="term" value="C:RNA polymerase II transcription regulator complex"/>
    <property type="evidence" value="ECO:0007669"/>
    <property type="project" value="TreeGrafter"/>
</dbReference>
<dbReference type="InterPro" id="IPR046347">
    <property type="entry name" value="bZIP_sf"/>
</dbReference>
<dbReference type="GO" id="GO:0005737">
    <property type="term" value="C:cytoplasm"/>
    <property type="evidence" value="ECO:0007669"/>
    <property type="project" value="UniProtKB-SubCell"/>
</dbReference>
<name>A0A1Y1ZB53_9FUNG</name>
<organism evidence="6 7">
    <name type="scientific">Basidiobolus meristosporus CBS 931.73</name>
    <dbReference type="NCBI Taxonomy" id="1314790"/>
    <lineage>
        <taxon>Eukaryota</taxon>
        <taxon>Fungi</taxon>
        <taxon>Fungi incertae sedis</taxon>
        <taxon>Zoopagomycota</taxon>
        <taxon>Entomophthoromycotina</taxon>
        <taxon>Basidiobolomycetes</taxon>
        <taxon>Basidiobolales</taxon>
        <taxon>Basidiobolaceae</taxon>
        <taxon>Basidiobolus</taxon>
    </lineage>
</organism>
<dbReference type="GO" id="GO:0001228">
    <property type="term" value="F:DNA-binding transcription activator activity, RNA polymerase II-specific"/>
    <property type="evidence" value="ECO:0007669"/>
    <property type="project" value="TreeGrafter"/>
</dbReference>
<proteinExistence type="predicted"/>
<dbReference type="InterPro" id="IPR050936">
    <property type="entry name" value="AP-1-like"/>
</dbReference>
<dbReference type="Gene3D" id="1.20.5.170">
    <property type="match status" value="1"/>
</dbReference>
<evidence type="ECO:0000256" key="5">
    <source>
        <dbReference type="SAM" id="MobiDB-lite"/>
    </source>
</evidence>
<dbReference type="CDD" id="cd14688">
    <property type="entry name" value="bZIP_YAP"/>
    <property type="match status" value="1"/>
</dbReference>
<dbReference type="PANTHER" id="PTHR40621">
    <property type="entry name" value="TRANSCRIPTION FACTOR KAPC-RELATED"/>
    <property type="match status" value="1"/>
</dbReference>
<dbReference type="SUPFAM" id="SSF57959">
    <property type="entry name" value="Leucine zipper domain"/>
    <property type="match status" value="1"/>
</dbReference>
<sequence length="433" mass="47633">MTLADTPQVQQTGKFAYGLLDLSRDQEFHFSENPKVVHQTDKAHHKKPGRKPLTNIPDSKRKAQILTAQRAFRERKKCYIEDLESKVKNCEHTHDSTITSLQKELLALKERLAHLEKENQSLKATESVIYSQEYNDTLSFPANTSPEAFKGLPVSYQLTQLPTLSGPLISDLNSPVPSVPELGPTQYEDPYQVIPSLDSYSVSLNPIGASRVNILSSSLNSEPAHLSESDPSTHSLSDLPKTPNDLREPLKYLEPEFDRPLCPPIAPVTGSEPSGCQSKRKGCCGSKSKPPTECEESLPPVIPELPKISCGCDFEVPCIPKNADEAALCESLTCVAVGVPATSVSTDRLVLELEEGEANSCASTHRKYIGARDLWEKFSAQPEFAHLSIDSLCKQLKSKIKVINGCNGEKRHVIIPEDEVTAAFERLHLSGAN</sequence>
<protein>
    <recommendedName>
        <fullName evidence="8">BZIP domain-containing protein</fullName>
    </recommendedName>
</protein>
<feature type="region of interest" description="Disordered" evidence="5">
    <location>
        <begin position="221"/>
        <end position="247"/>
    </location>
</feature>
<comment type="caution">
    <text evidence="6">The sequence shown here is derived from an EMBL/GenBank/DDBJ whole genome shotgun (WGS) entry which is preliminary data.</text>
</comment>
<evidence type="ECO:0000313" key="7">
    <source>
        <dbReference type="Proteomes" id="UP000193498"/>
    </source>
</evidence>
<dbReference type="Proteomes" id="UP000193498">
    <property type="component" value="Unassembled WGS sequence"/>
</dbReference>
<evidence type="ECO:0000313" key="6">
    <source>
        <dbReference type="EMBL" id="ORY07207.1"/>
    </source>
</evidence>
<evidence type="ECO:0000256" key="1">
    <source>
        <dbReference type="ARBA" id="ARBA00004123"/>
    </source>
</evidence>